<proteinExistence type="predicted"/>
<evidence type="ECO:0000313" key="1">
    <source>
        <dbReference type="EMBL" id="KAF8791351.1"/>
    </source>
</evidence>
<reference evidence="1" key="1">
    <citation type="journal article" date="2020" name="bioRxiv">
        <title>Chromosome-level reference genome of the European wasp spider Argiope bruennichi: a resource for studies on range expansion and evolutionary adaptation.</title>
        <authorList>
            <person name="Sheffer M.M."/>
            <person name="Hoppe A."/>
            <person name="Krehenwinkel H."/>
            <person name="Uhl G."/>
            <person name="Kuss A.W."/>
            <person name="Jensen L."/>
            <person name="Jensen C."/>
            <person name="Gillespie R.G."/>
            <person name="Hoff K.J."/>
            <person name="Prost S."/>
        </authorList>
    </citation>
    <scope>NUCLEOTIDE SEQUENCE</scope>
</reference>
<name>A0A8T0FK25_ARGBR</name>
<reference evidence="1" key="2">
    <citation type="submission" date="2020-06" db="EMBL/GenBank/DDBJ databases">
        <authorList>
            <person name="Sheffer M."/>
        </authorList>
    </citation>
    <scope>NUCLEOTIDE SEQUENCE</scope>
</reference>
<dbReference type="EMBL" id="JABXBU010000011">
    <property type="protein sequence ID" value="KAF8791351.1"/>
    <property type="molecule type" value="Genomic_DNA"/>
</dbReference>
<accession>A0A8T0FK25</accession>
<dbReference type="AlphaFoldDB" id="A0A8T0FK25"/>
<organism evidence="1 2">
    <name type="scientific">Argiope bruennichi</name>
    <name type="common">Wasp spider</name>
    <name type="synonym">Aranea bruennichi</name>
    <dbReference type="NCBI Taxonomy" id="94029"/>
    <lineage>
        <taxon>Eukaryota</taxon>
        <taxon>Metazoa</taxon>
        <taxon>Ecdysozoa</taxon>
        <taxon>Arthropoda</taxon>
        <taxon>Chelicerata</taxon>
        <taxon>Arachnida</taxon>
        <taxon>Araneae</taxon>
        <taxon>Araneomorphae</taxon>
        <taxon>Entelegynae</taxon>
        <taxon>Araneoidea</taxon>
        <taxon>Araneidae</taxon>
        <taxon>Argiope</taxon>
    </lineage>
</organism>
<keyword evidence="2" id="KW-1185">Reference proteome</keyword>
<evidence type="ECO:0000313" key="2">
    <source>
        <dbReference type="Proteomes" id="UP000807504"/>
    </source>
</evidence>
<comment type="caution">
    <text evidence="1">The sequence shown here is derived from an EMBL/GenBank/DDBJ whole genome shotgun (WGS) entry which is preliminary data.</text>
</comment>
<sequence>MEPFHEESGYYILKSPLKYPKLKPDAVPVYVQDYLQPTLPQARETPEDKRNEIRSYSFDSDQPPLSQSYAGPHLVLKRSDKVFTILVEMKDRKFADSTLFIESERMESMAF</sequence>
<gene>
    <name evidence="1" type="ORF">HNY73_006234</name>
</gene>
<dbReference type="Proteomes" id="UP000807504">
    <property type="component" value="Unassembled WGS sequence"/>
</dbReference>
<protein>
    <submittedName>
        <fullName evidence="1">Uncharacterized protein</fullName>
    </submittedName>
</protein>